<gene>
    <name evidence="3" type="ORF">CERZMDRAFT_80926</name>
</gene>
<name>A0A6A6FTV5_9PEZI</name>
<keyword evidence="1" id="KW-0175">Coiled coil</keyword>
<feature type="compositionally biased region" description="Low complexity" evidence="2">
    <location>
        <begin position="471"/>
        <end position="483"/>
    </location>
</feature>
<feature type="compositionally biased region" description="Basic residues" evidence="2">
    <location>
        <begin position="105"/>
        <end position="120"/>
    </location>
</feature>
<feature type="region of interest" description="Disordered" evidence="2">
    <location>
        <begin position="371"/>
        <end position="409"/>
    </location>
</feature>
<dbReference type="Proteomes" id="UP000799539">
    <property type="component" value="Unassembled WGS sequence"/>
</dbReference>
<dbReference type="AlphaFoldDB" id="A0A6A6FTV5"/>
<proteinExistence type="predicted"/>
<keyword evidence="4" id="KW-1185">Reference proteome</keyword>
<organism evidence="3 4">
    <name type="scientific">Cercospora zeae-maydis SCOH1-5</name>
    <dbReference type="NCBI Taxonomy" id="717836"/>
    <lineage>
        <taxon>Eukaryota</taxon>
        <taxon>Fungi</taxon>
        <taxon>Dikarya</taxon>
        <taxon>Ascomycota</taxon>
        <taxon>Pezizomycotina</taxon>
        <taxon>Dothideomycetes</taxon>
        <taxon>Dothideomycetidae</taxon>
        <taxon>Mycosphaerellales</taxon>
        <taxon>Mycosphaerellaceae</taxon>
        <taxon>Cercospora</taxon>
    </lineage>
</organism>
<feature type="compositionally biased region" description="Low complexity" evidence="2">
    <location>
        <begin position="121"/>
        <end position="131"/>
    </location>
</feature>
<evidence type="ECO:0000256" key="1">
    <source>
        <dbReference type="SAM" id="Coils"/>
    </source>
</evidence>
<evidence type="ECO:0000256" key="2">
    <source>
        <dbReference type="SAM" id="MobiDB-lite"/>
    </source>
</evidence>
<evidence type="ECO:0000313" key="3">
    <source>
        <dbReference type="EMBL" id="KAF2216916.1"/>
    </source>
</evidence>
<reference evidence="3" key="1">
    <citation type="journal article" date="2020" name="Stud. Mycol.">
        <title>101 Dothideomycetes genomes: a test case for predicting lifestyles and emergence of pathogens.</title>
        <authorList>
            <person name="Haridas S."/>
            <person name="Albert R."/>
            <person name="Binder M."/>
            <person name="Bloem J."/>
            <person name="Labutti K."/>
            <person name="Salamov A."/>
            <person name="Andreopoulos B."/>
            <person name="Baker S."/>
            <person name="Barry K."/>
            <person name="Bills G."/>
            <person name="Bluhm B."/>
            <person name="Cannon C."/>
            <person name="Castanera R."/>
            <person name="Culley D."/>
            <person name="Daum C."/>
            <person name="Ezra D."/>
            <person name="Gonzalez J."/>
            <person name="Henrissat B."/>
            <person name="Kuo A."/>
            <person name="Liang C."/>
            <person name="Lipzen A."/>
            <person name="Lutzoni F."/>
            <person name="Magnuson J."/>
            <person name="Mondo S."/>
            <person name="Nolan M."/>
            <person name="Ohm R."/>
            <person name="Pangilinan J."/>
            <person name="Park H.-J."/>
            <person name="Ramirez L."/>
            <person name="Alfaro M."/>
            <person name="Sun H."/>
            <person name="Tritt A."/>
            <person name="Yoshinaga Y."/>
            <person name="Zwiers L.-H."/>
            <person name="Turgeon B."/>
            <person name="Goodwin S."/>
            <person name="Spatafora J."/>
            <person name="Crous P."/>
            <person name="Grigoriev I."/>
        </authorList>
    </citation>
    <scope>NUCLEOTIDE SEQUENCE</scope>
    <source>
        <strain evidence="3">SCOH1-5</strain>
    </source>
</reference>
<feature type="coiled-coil region" evidence="1">
    <location>
        <begin position="551"/>
        <end position="585"/>
    </location>
</feature>
<accession>A0A6A6FTV5</accession>
<dbReference type="EMBL" id="ML992663">
    <property type="protein sequence ID" value="KAF2216916.1"/>
    <property type="molecule type" value="Genomic_DNA"/>
</dbReference>
<protein>
    <submittedName>
        <fullName evidence="3">Uncharacterized protein</fullName>
    </submittedName>
</protein>
<feature type="compositionally biased region" description="Low complexity" evidence="2">
    <location>
        <begin position="373"/>
        <end position="383"/>
    </location>
</feature>
<evidence type="ECO:0000313" key="4">
    <source>
        <dbReference type="Proteomes" id="UP000799539"/>
    </source>
</evidence>
<feature type="region of interest" description="Disordered" evidence="2">
    <location>
        <begin position="467"/>
        <end position="496"/>
    </location>
</feature>
<sequence length="586" mass="65826">MAPCPVQRGRTLSAKISSPSRMLHRLTSFFCASTDEKTNEYSTAACLFKAADYEDVDAVPAPLHIEERTSSADMSCTSAKEANDGDSSISVEDATQETKLSATQKKNRNRRLNKKKKKPKTAATAPADTSANPPPCQELQKRTQASKPLFAELAANFSKYEAYMKDPEKREFFFRSITALTDTAAEALEARQQEGDSPSPKSADELAFEENLNTLCREGKQMLQHKDTIDEMWENAEEMGVQQEEPEELAKEIDLTSVDEEMLKKQHVLRNGKWILRVPDEEDIDEARRMYDRMLAGEWQEFLQVPAPPQPAATAVIDSAEAIYAFRGEPPSQIPAPTFPLRHSFTREGLEWQERPGQVLRRMSKSDSLRELAAAQADGAGEAASEDCASDQGYGSSSDRPETPKGFMTGEKRHTIASPQPMFMELESFEELDNNEMRQMLEGVFPLLSPYESALDSHREWLDRFRLGQGTSTSPSPDSLTSPAKSNTDEDASATFRSRTRPLLSKCRTSDESHAVGRANAEREWRRTVSRLSSPEYTHPFADRSMKVLELAKEDRVVKMEEEGLEKLRERMARMGELKRDLMGKA</sequence>
<feature type="region of interest" description="Disordered" evidence="2">
    <location>
        <begin position="66"/>
        <end position="144"/>
    </location>
</feature>
<feature type="compositionally biased region" description="Polar residues" evidence="2">
    <location>
        <begin position="71"/>
        <end position="90"/>
    </location>
</feature>
<dbReference type="OrthoDB" id="3646051at2759"/>